<evidence type="ECO:0000256" key="2">
    <source>
        <dbReference type="ARBA" id="ARBA00022448"/>
    </source>
</evidence>
<evidence type="ECO:0000256" key="4">
    <source>
        <dbReference type="ARBA" id="ARBA00022989"/>
    </source>
</evidence>
<name>A0A0N4XDY0_NIPBR</name>
<dbReference type="Proteomes" id="UP000271162">
    <property type="component" value="Unassembled WGS sequence"/>
</dbReference>
<dbReference type="GO" id="GO:0016020">
    <property type="term" value="C:membrane"/>
    <property type="evidence" value="ECO:0007669"/>
    <property type="project" value="UniProtKB-SubCell"/>
</dbReference>
<sequence>MCFSPLFGFLGDRYSRKRIIIAGMIIWIVTVFASTFIPANLFWLFALSRGIVGIGQASFTVISPSVIGDLFSGDARSRMLMFLYLAIPFGSGLGFIISSTVAAFAGDWHWGVRVTAPFGILFIVLVIVLTVDPERGSADDKDPHHGHAKAGHTGFLEDLWSLIKKLKITVTRTFLFICITAACFNWATNVNMVLSVVVPYQRNAATACQVAISHLFGDSFGPYLLGLVRQQPKENESPREAAGIGLSALKGSQTVQDGDGESNSQRSGSYSQPDGDATSATKEDSKTTLGSRENEEG</sequence>
<dbReference type="EMBL" id="UYSL01000398">
    <property type="protein sequence ID" value="VDL63689.1"/>
    <property type="molecule type" value="Genomic_DNA"/>
</dbReference>
<feature type="region of interest" description="Disordered" evidence="7">
    <location>
        <begin position="231"/>
        <end position="297"/>
    </location>
</feature>
<evidence type="ECO:0000259" key="9">
    <source>
        <dbReference type="PROSITE" id="PS50850"/>
    </source>
</evidence>
<dbReference type="Pfam" id="PF07690">
    <property type="entry name" value="MFS_1"/>
    <property type="match status" value="1"/>
</dbReference>
<proteinExistence type="inferred from homology"/>
<keyword evidence="2" id="KW-0813">Transport</keyword>
<feature type="transmembrane region" description="Helical" evidence="8">
    <location>
        <begin position="110"/>
        <end position="131"/>
    </location>
</feature>
<keyword evidence="4 8" id="KW-1133">Transmembrane helix</keyword>
<dbReference type="WBParaSite" id="NBR_0000073201-mRNA-1">
    <property type="protein sequence ID" value="NBR_0000073201-mRNA-1"/>
    <property type="gene ID" value="NBR_0000073201"/>
</dbReference>
<feature type="transmembrane region" description="Helical" evidence="8">
    <location>
        <begin position="20"/>
        <end position="45"/>
    </location>
</feature>
<keyword evidence="5 8" id="KW-0472">Membrane</keyword>
<feature type="transmembrane region" description="Helical" evidence="8">
    <location>
        <begin position="51"/>
        <end position="71"/>
    </location>
</feature>
<reference evidence="12" key="1">
    <citation type="submission" date="2017-02" db="UniProtKB">
        <authorList>
            <consortium name="WormBaseParasite"/>
        </authorList>
    </citation>
    <scope>IDENTIFICATION</scope>
</reference>
<evidence type="ECO:0000256" key="1">
    <source>
        <dbReference type="ARBA" id="ARBA00004141"/>
    </source>
</evidence>
<dbReference type="CDD" id="cd17328">
    <property type="entry name" value="MFS_spinster_like"/>
    <property type="match status" value="1"/>
</dbReference>
<dbReference type="AlphaFoldDB" id="A0A0N4XDY0"/>
<dbReference type="PROSITE" id="PS50850">
    <property type="entry name" value="MFS"/>
    <property type="match status" value="1"/>
</dbReference>
<evidence type="ECO:0000313" key="10">
    <source>
        <dbReference type="EMBL" id="VDL63689.1"/>
    </source>
</evidence>
<evidence type="ECO:0000256" key="8">
    <source>
        <dbReference type="SAM" id="Phobius"/>
    </source>
</evidence>
<evidence type="ECO:0000313" key="11">
    <source>
        <dbReference type="Proteomes" id="UP000271162"/>
    </source>
</evidence>
<protein>
    <submittedName>
        <fullName evidence="12">MFS domain-containing protein</fullName>
    </submittedName>
</protein>
<evidence type="ECO:0000256" key="5">
    <source>
        <dbReference type="ARBA" id="ARBA00023136"/>
    </source>
</evidence>
<feature type="compositionally biased region" description="Basic and acidic residues" evidence="7">
    <location>
        <begin position="281"/>
        <end position="297"/>
    </location>
</feature>
<comment type="subcellular location">
    <subcellularLocation>
        <location evidence="1">Membrane</location>
        <topology evidence="1">Multi-pass membrane protein</topology>
    </subcellularLocation>
</comment>
<evidence type="ECO:0000256" key="6">
    <source>
        <dbReference type="ARBA" id="ARBA00024338"/>
    </source>
</evidence>
<dbReference type="STRING" id="27835.A0A0N4XDY0"/>
<dbReference type="InterPro" id="IPR044770">
    <property type="entry name" value="MFS_spinster-like"/>
</dbReference>
<keyword evidence="11" id="KW-1185">Reference proteome</keyword>
<feature type="compositionally biased region" description="Polar residues" evidence="7">
    <location>
        <begin position="250"/>
        <end position="272"/>
    </location>
</feature>
<dbReference type="InterPro" id="IPR011701">
    <property type="entry name" value="MFS"/>
</dbReference>
<reference evidence="10 11" key="2">
    <citation type="submission" date="2018-11" db="EMBL/GenBank/DDBJ databases">
        <authorList>
            <consortium name="Pathogen Informatics"/>
        </authorList>
    </citation>
    <scope>NUCLEOTIDE SEQUENCE [LARGE SCALE GENOMIC DNA]</scope>
</reference>
<comment type="similarity">
    <text evidence="6">Belongs to the major facilitator superfamily. Spinster (TC 2.A.1.49) family.</text>
</comment>
<dbReference type="PANTHER" id="PTHR23505:SF79">
    <property type="entry name" value="PROTEIN SPINSTER"/>
    <property type="match status" value="1"/>
</dbReference>
<dbReference type="Gene3D" id="1.20.1250.20">
    <property type="entry name" value="MFS general substrate transporter like domains"/>
    <property type="match status" value="1"/>
</dbReference>
<accession>A0A0N4XDY0</accession>
<keyword evidence="3 8" id="KW-0812">Transmembrane</keyword>
<feature type="domain" description="Major facilitator superfamily (MFS) profile" evidence="9">
    <location>
        <begin position="1"/>
        <end position="297"/>
    </location>
</feature>
<evidence type="ECO:0000256" key="7">
    <source>
        <dbReference type="SAM" id="MobiDB-lite"/>
    </source>
</evidence>
<dbReference type="GO" id="GO:0022857">
    <property type="term" value="F:transmembrane transporter activity"/>
    <property type="evidence" value="ECO:0007669"/>
    <property type="project" value="InterPro"/>
</dbReference>
<dbReference type="InterPro" id="IPR020846">
    <property type="entry name" value="MFS_dom"/>
</dbReference>
<feature type="transmembrane region" description="Helical" evidence="8">
    <location>
        <begin position="83"/>
        <end position="104"/>
    </location>
</feature>
<dbReference type="InterPro" id="IPR036259">
    <property type="entry name" value="MFS_trans_sf"/>
</dbReference>
<dbReference type="PANTHER" id="PTHR23505">
    <property type="entry name" value="SPINSTER"/>
    <property type="match status" value="1"/>
</dbReference>
<gene>
    <name evidence="10" type="ORF">NBR_LOCUS733</name>
</gene>
<evidence type="ECO:0000313" key="12">
    <source>
        <dbReference type="WBParaSite" id="NBR_0000073201-mRNA-1"/>
    </source>
</evidence>
<organism evidence="12">
    <name type="scientific">Nippostrongylus brasiliensis</name>
    <name type="common">Rat hookworm</name>
    <dbReference type="NCBI Taxonomy" id="27835"/>
    <lineage>
        <taxon>Eukaryota</taxon>
        <taxon>Metazoa</taxon>
        <taxon>Ecdysozoa</taxon>
        <taxon>Nematoda</taxon>
        <taxon>Chromadorea</taxon>
        <taxon>Rhabditida</taxon>
        <taxon>Rhabditina</taxon>
        <taxon>Rhabditomorpha</taxon>
        <taxon>Strongyloidea</taxon>
        <taxon>Heligmosomidae</taxon>
        <taxon>Nippostrongylus</taxon>
    </lineage>
</organism>
<dbReference type="SUPFAM" id="SSF103473">
    <property type="entry name" value="MFS general substrate transporter"/>
    <property type="match status" value="1"/>
</dbReference>
<feature type="transmembrane region" description="Helical" evidence="8">
    <location>
        <begin position="174"/>
        <end position="200"/>
    </location>
</feature>
<evidence type="ECO:0000256" key="3">
    <source>
        <dbReference type="ARBA" id="ARBA00022692"/>
    </source>
</evidence>